<dbReference type="Proteomes" id="UP000240572">
    <property type="component" value="Unassembled WGS sequence"/>
</dbReference>
<feature type="chain" id="PRO_5015161228" description="Outer membrane protein with beta-barrel domain" evidence="1">
    <location>
        <begin position="26"/>
        <end position="223"/>
    </location>
</feature>
<keyword evidence="3" id="KW-1185">Reference proteome</keyword>
<dbReference type="RefSeq" id="WP_106521074.1">
    <property type="nucleotide sequence ID" value="NZ_PYGD01000001.1"/>
</dbReference>
<reference evidence="2 3" key="1">
    <citation type="submission" date="2018-03" db="EMBL/GenBank/DDBJ databases">
        <title>Genomic Encyclopedia of Type Strains, Phase III (KMG-III): the genomes of soil and plant-associated and newly described type strains.</title>
        <authorList>
            <person name="Whitman W."/>
        </authorList>
    </citation>
    <scope>NUCLEOTIDE SEQUENCE [LARGE SCALE GENOMIC DNA]</scope>
    <source>
        <strain evidence="2 3">CGMCC 1.12700</strain>
    </source>
</reference>
<protein>
    <recommendedName>
        <fullName evidence="4">Outer membrane protein with beta-barrel domain</fullName>
    </recommendedName>
</protein>
<evidence type="ECO:0000313" key="2">
    <source>
        <dbReference type="EMBL" id="PSK94365.1"/>
    </source>
</evidence>
<keyword evidence="1" id="KW-0732">Signal</keyword>
<dbReference type="AlphaFoldDB" id="A0A2P8DAY3"/>
<proteinExistence type="predicted"/>
<evidence type="ECO:0008006" key="4">
    <source>
        <dbReference type="Google" id="ProtNLM"/>
    </source>
</evidence>
<sequence length="223" mass="25525">MKTLSILIKTAGLFPLLLFTGTIHAQSSLACYSSAPKKIDWSIGFRTGISREYDHTYSIDDLPNKYLSWNQQVFIQNHLSKNLVLEFQTTHQNYSNDYIHNVSSPDKKYSMALRKSHRLHNNILLSYYMYTDTEEKIRLGLGVGMGVLTSFDKTMEHYTLNTGEAKEVNHAAILVSAPNLIIAMTSICQLKKDIYSTVQFNYSNNPNITLEHLTVNIGLEYWF</sequence>
<feature type="signal peptide" evidence="1">
    <location>
        <begin position="1"/>
        <end position="25"/>
    </location>
</feature>
<dbReference type="EMBL" id="PYGD01000001">
    <property type="protein sequence ID" value="PSK94365.1"/>
    <property type="molecule type" value="Genomic_DNA"/>
</dbReference>
<accession>A0A2P8DAY3</accession>
<gene>
    <name evidence="2" type="ORF">B0I18_101520</name>
</gene>
<name>A0A2P8DAY3_9BACT</name>
<dbReference type="PROSITE" id="PS51257">
    <property type="entry name" value="PROKAR_LIPOPROTEIN"/>
    <property type="match status" value="1"/>
</dbReference>
<comment type="caution">
    <text evidence="2">The sequence shown here is derived from an EMBL/GenBank/DDBJ whole genome shotgun (WGS) entry which is preliminary data.</text>
</comment>
<evidence type="ECO:0000256" key="1">
    <source>
        <dbReference type="SAM" id="SignalP"/>
    </source>
</evidence>
<organism evidence="2 3">
    <name type="scientific">Taibaiella chishuiensis</name>
    <dbReference type="NCBI Taxonomy" id="1434707"/>
    <lineage>
        <taxon>Bacteria</taxon>
        <taxon>Pseudomonadati</taxon>
        <taxon>Bacteroidota</taxon>
        <taxon>Chitinophagia</taxon>
        <taxon>Chitinophagales</taxon>
        <taxon>Chitinophagaceae</taxon>
        <taxon>Taibaiella</taxon>
    </lineage>
</organism>
<evidence type="ECO:0000313" key="3">
    <source>
        <dbReference type="Proteomes" id="UP000240572"/>
    </source>
</evidence>